<feature type="repeat" description="WD" evidence="5">
    <location>
        <begin position="371"/>
        <end position="412"/>
    </location>
</feature>
<keyword evidence="2 5" id="KW-0853">WD repeat</keyword>
<evidence type="ECO:0000256" key="5">
    <source>
        <dbReference type="PROSITE-ProRule" id="PRU00221"/>
    </source>
</evidence>
<dbReference type="PRINTS" id="PR00320">
    <property type="entry name" value="GPROTEINBRPT"/>
</dbReference>
<evidence type="ECO:0000256" key="4">
    <source>
        <dbReference type="ARBA" id="ARBA00023242"/>
    </source>
</evidence>
<feature type="repeat" description="WD" evidence="5">
    <location>
        <begin position="413"/>
        <end position="454"/>
    </location>
</feature>
<evidence type="ECO:0000313" key="8">
    <source>
        <dbReference type="EMBL" id="CDF37491.1"/>
    </source>
</evidence>
<dbReference type="InterPro" id="IPR020472">
    <property type="entry name" value="WD40_PAC1"/>
</dbReference>
<dbReference type="EMBL" id="HG001844">
    <property type="protein sequence ID" value="CDF37491.1"/>
    <property type="molecule type" value="Genomic_DNA"/>
</dbReference>
<dbReference type="GO" id="GO:0000027">
    <property type="term" value="P:ribosomal large subunit assembly"/>
    <property type="evidence" value="ECO:0007669"/>
    <property type="project" value="TreeGrafter"/>
</dbReference>
<feature type="repeat" description="WD" evidence="5">
    <location>
        <begin position="109"/>
        <end position="141"/>
    </location>
</feature>
<evidence type="ECO:0000256" key="1">
    <source>
        <dbReference type="ARBA" id="ARBA00004604"/>
    </source>
</evidence>
<dbReference type="OrthoDB" id="10267436at2759"/>
<dbReference type="SUPFAM" id="SSF50978">
    <property type="entry name" value="WD40 repeat-like"/>
    <property type="match status" value="1"/>
</dbReference>
<name>R7QJ72_CHOCR</name>
<dbReference type="AlphaFoldDB" id="R7QJ72"/>
<reference evidence="9" key="1">
    <citation type="journal article" date="2013" name="Proc. Natl. Acad. Sci. U.S.A.">
        <title>Genome structure and metabolic features in the red seaweed Chondrus crispus shed light on evolution of the Archaeplastida.</title>
        <authorList>
            <person name="Collen J."/>
            <person name="Porcel B."/>
            <person name="Carre W."/>
            <person name="Ball S.G."/>
            <person name="Chaparro C."/>
            <person name="Tonon T."/>
            <person name="Barbeyron T."/>
            <person name="Michel G."/>
            <person name="Noel B."/>
            <person name="Valentin K."/>
            <person name="Elias M."/>
            <person name="Artiguenave F."/>
            <person name="Arun A."/>
            <person name="Aury J.M."/>
            <person name="Barbosa-Neto J.F."/>
            <person name="Bothwell J.H."/>
            <person name="Bouget F.Y."/>
            <person name="Brillet L."/>
            <person name="Cabello-Hurtado F."/>
            <person name="Capella-Gutierrez S."/>
            <person name="Charrier B."/>
            <person name="Cladiere L."/>
            <person name="Cock J.M."/>
            <person name="Coelho S.M."/>
            <person name="Colleoni C."/>
            <person name="Czjzek M."/>
            <person name="Da Silva C."/>
            <person name="Delage L."/>
            <person name="Denoeud F."/>
            <person name="Deschamps P."/>
            <person name="Dittami S.M."/>
            <person name="Gabaldon T."/>
            <person name="Gachon C.M."/>
            <person name="Groisillier A."/>
            <person name="Herve C."/>
            <person name="Jabbari K."/>
            <person name="Katinka M."/>
            <person name="Kloareg B."/>
            <person name="Kowalczyk N."/>
            <person name="Labadie K."/>
            <person name="Leblanc C."/>
            <person name="Lopez P.J."/>
            <person name="McLachlan D.H."/>
            <person name="Meslet-Cladiere L."/>
            <person name="Moustafa A."/>
            <person name="Nehr Z."/>
            <person name="Nyvall Collen P."/>
            <person name="Panaud O."/>
            <person name="Partensky F."/>
            <person name="Poulain J."/>
            <person name="Rensing S.A."/>
            <person name="Rousvoal S."/>
            <person name="Samson G."/>
            <person name="Symeonidi A."/>
            <person name="Weissenbach J."/>
            <person name="Zambounis A."/>
            <person name="Wincker P."/>
            <person name="Boyen C."/>
        </authorList>
    </citation>
    <scope>NUCLEOTIDE SEQUENCE [LARGE SCALE GENOMIC DNA]</scope>
    <source>
        <strain evidence="9">cv. Stackhouse</strain>
    </source>
</reference>
<accession>R7QJ72</accession>
<dbReference type="RefSeq" id="XP_005717362.1">
    <property type="nucleotide sequence ID" value="XM_005717305.1"/>
</dbReference>
<feature type="repeat" description="WD" evidence="5">
    <location>
        <begin position="194"/>
        <end position="240"/>
    </location>
</feature>
<dbReference type="GO" id="GO:0005730">
    <property type="term" value="C:nucleolus"/>
    <property type="evidence" value="ECO:0007669"/>
    <property type="project" value="UniProtKB-SubCell"/>
</dbReference>
<dbReference type="OMA" id="AWEPYHR"/>
<dbReference type="Pfam" id="PF08154">
    <property type="entry name" value="NLE"/>
    <property type="match status" value="1"/>
</dbReference>
<dbReference type="STRING" id="2769.R7QJ72"/>
<dbReference type="PANTHER" id="PTHR19848:SF0">
    <property type="entry name" value="NOTCHLESS PROTEIN HOMOLOG 1"/>
    <property type="match status" value="1"/>
</dbReference>
<keyword evidence="4" id="KW-0539">Nucleus</keyword>
<dbReference type="Proteomes" id="UP000012073">
    <property type="component" value="Unassembled WGS sequence"/>
</dbReference>
<dbReference type="Gene3D" id="2.130.10.10">
    <property type="entry name" value="YVTN repeat-like/Quinoprotein amine dehydrogenase"/>
    <property type="match status" value="1"/>
</dbReference>
<dbReference type="InterPro" id="IPR019775">
    <property type="entry name" value="WD40_repeat_CS"/>
</dbReference>
<organism evidence="8 9">
    <name type="scientific">Chondrus crispus</name>
    <name type="common">Carrageen Irish moss</name>
    <name type="synonym">Polymorpha crispa</name>
    <dbReference type="NCBI Taxonomy" id="2769"/>
    <lineage>
        <taxon>Eukaryota</taxon>
        <taxon>Rhodophyta</taxon>
        <taxon>Florideophyceae</taxon>
        <taxon>Rhodymeniophycidae</taxon>
        <taxon>Gigartinales</taxon>
        <taxon>Gigartinaceae</taxon>
        <taxon>Chondrus</taxon>
    </lineage>
</organism>
<dbReference type="Gramene" id="CDF37491">
    <property type="protein sequence ID" value="CDF37491"/>
    <property type="gene ID" value="CHC_T00008876001"/>
</dbReference>
<feature type="repeat" description="WD" evidence="5">
    <location>
        <begin position="455"/>
        <end position="488"/>
    </location>
</feature>
<evidence type="ECO:0000256" key="3">
    <source>
        <dbReference type="ARBA" id="ARBA00022737"/>
    </source>
</evidence>
<comment type="subcellular location">
    <subcellularLocation>
        <location evidence="1">Nucleus</location>
        <location evidence="1">Nucleolus</location>
    </subcellularLocation>
</comment>
<dbReference type="PANTHER" id="PTHR19848">
    <property type="entry name" value="WD40 REPEAT PROTEIN"/>
    <property type="match status" value="1"/>
</dbReference>
<keyword evidence="3" id="KW-0677">Repeat</keyword>
<dbReference type="InterPro" id="IPR001680">
    <property type="entry name" value="WD40_rpt"/>
</dbReference>
<dbReference type="PhylomeDB" id="R7QJ72"/>
<evidence type="ECO:0000259" key="7">
    <source>
        <dbReference type="Pfam" id="PF23342"/>
    </source>
</evidence>
<evidence type="ECO:0000313" key="9">
    <source>
        <dbReference type="Proteomes" id="UP000012073"/>
    </source>
</evidence>
<dbReference type="InterPro" id="IPR012972">
    <property type="entry name" value="NLE"/>
</dbReference>
<feature type="repeat" description="WD" evidence="5">
    <location>
        <begin position="151"/>
        <end position="183"/>
    </location>
</feature>
<keyword evidence="9" id="KW-1185">Reference proteome</keyword>
<feature type="domain" description="NLE" evidence="6">
    <location>
        <begin position="15"/>
        <end position="72"/>
    </location>
</feature>
<dbReference type="InterPro" id="IPR015943">
    <property type="entry name" value="WD40/YVTN_repeat-like_dom_sf"/>
</dbReference>
<dbReference type="PROSITE" id="PS00678">
    <property type="entry name" value="WD_REPEATS_1"/>
    <property type="match status" value="1"/>
</dbReference>
<dbReference type="SMART" id="SM00320">
    <property type="entry name" value="WD40"/>
    <property type="match status" value="8"/>
</dbReference>
<gene>
    <name evidence="8" type="ORF">CHC_T00008876001</name>
</gene>
<dbReference type="CDD" id="cd00200">
    <property type="entry name" value="WD40"/>
    <property type="match status" value="1"/>
</dbReference>
<dbReference type="InterPro" id="IPR036322">
    <property type="entry name" value="WD40_repeat_dom_sf"/>
</dbReference>
<sequence length="488" mass="54062">MASTDVAMDKGETTIIQFQSAEGEKAGPSLDIPLSSTPEQLTSLLNELLENDEPLPYAFFLSDSREEVTKSLKLAMKSVSVGKEKILSITFQPQSLFRVRSVTRCTSSLPGHEEAILTSAFSPDSKSLATGSGDTTVRCWNPESQLPDKTLRGHKQWVLAICFSPDALRLATASMDGSVRVWDPTLGEIIGKPLLGHKKWVTSLFWQPYHLSTKCTHLVSASKDNTLRIWNTAASTCYKVLAGHSAAVTCVRWSGENVIYSASQDRTIKVWDPQTGLVVRNISAHGHWINTMTLNTDYVLGCGAFPMLDEATGYIAKKLDAVVASRRYEDVKRKMVGGKERLITGSDDFTLIMWEDLANNLSKHAKPVTRMTGHQQLVNDVRYSPDGVYIASASFDKSVRLWDGASGKFLFTFRGHVGAVYRIVWSADARLLLSASKDSTCKVWEMRTRKLKSDLPGHSDEVYTVDWSIDGKRAVSAGKDKVVKIWHH</sequence>
<proteinExistence type="predicted"/>
<dbReference type="InterPro" id="IPR055440">
    <property type="entry name" value="Beta-prop_WDR90_4th"/>
</dbReference>
<dbReference type="Pfam" id="PF23342">
    <property type="entry name" value="WDR90_beta-prop_4th"/>
    <property type="match status" value="1"/>
</dbReference>
<dbReference type="PROSITE" id="PS50294">
    <property type="entry name" value="WD_REPEATS_REGION"/>
    <property type="match status" value="7"/>
</dbReference>
<dbReference type="Pfam" id="PF00400">
    <property type="entry name" value="WD40"/>
    <property type="match status" value="4"/>
</dbReference>
<dbReference type="KEGG" id="ccp:CHC_T00008876001"/>
<feature type="domain" description="WDR90 4th beta-propeller" evidence="7">
    <location>
        <begin position="160"/>
        <end position="290"/>
    </location>
</feature>
<feature type="repeat" description="WD" evidence="5">
    <location>
        <begin position="241"/>
        <end position="281"/>
    </location>
</feature>
<evidence type="ECO:0000259" key="6">
    <source>
        <dbReference type="Pfam" id="PF08154"/>
    </source>
</evidence>
<evidence type="ECO:0000256" key="2">
    <source>
        <dbReference type="ARBA" id="ARBA00022574"/>
    </source>
</evidence>
<dbReference type="PROSITE" id="PS50082">
    <property type="entry name" value="WD_REPEATS_2"/>
    <property type="match status" value="7"/>
</dbReference>
<dbReference type="GeneID" id="17325078"/>
<protein>
    <submittedName>
        <fullName evidence="8">WD40-repeat containing protein</fullName>
    </submittedName>
</protein>